<evidence type="ECO:0000256" key="2">
    <source>
        <dbReference type="ARBA" id="ARBA00022679"/>
    </source>
</evidence>
<keyword evidence="7" id="KW-1185">Reference proteome</keyword>
<feature type="domain" description="Methyltransferase" evidence="5">
    <location>
        <begin position="63"/>
        <end position="128"/>
    </location>
</feature>
<sequence>MKTLIACITLGACLAGCSATAPSATGYQPVMAQEGKDVIWVPTPDSLLLKMLEAAHVTDKDLVYDLGAGDGKIAIEAARRYGARAVGIEFDPQMAEHARQNAKNAGVSDKVTIITGDIFAEDFSKATVVTLYLLPSLNLKLYPVLVNMKPGTRIVSNTFTIGSWVPDKTFYGYSGTVGHFWIVPASIQGFLQLDGIPGLDQVTLSVVQKSQEFHADFTPQGKPFQRIEGRLNGTQITFSYADIQGVMQTFKGEVIGDALSGTLDADPSVRITAKR</sequence>
<dbReference type="InterPro" id="IPR041698">
    <property type="entry name" value="Methyltransf_25"/>
</dbReference>
<dbReference type="Proteomes" id="UP000739565">
    <property type="component" value="Unassembled WGS sequence"/>
</dbReference>
<dbReference type="Gene3D" id="3.40.50.150">
    <property type="entry name" value="Vaccinia Virus protein VP39"/>
    <property type="match status" value="1"/>
</dbReference>
<dbReference type="SUPFAM" id="SSF53335">
    <property type="entry name" value="S-adenosyl-L-methionine-dependent methyltransferases"/>
    <property type="match status" value="1"/>
</dbReference>
<keyword evidence="1 6" id="KW-0489">Methyltransferase</keyword>
<reference evidence="6" key="1">
    <citation type="submission" date="2021-07" db="EMBL/GenBank/DDBJ databases">
        <title>New genus and species of the family Alcaligenaceae.</title>
        <authorList>
            <person name="Hahn M.W."/>
        </authorList>
    </citation>
    <scope>NUCLEOTIDE SEQUENCE</scope>
    <source>
        <strain evidence="6">LF4-65</strain>
    </source>
</reference>
<dbReference type="GO" id="GO:0032259">
    <property type="term" value="P:methylation"/>
    <property type="evidence" value="ECO:0007669"/>
    <property type="project" value="UniProtKB-KW"/>
</dbReference>
<keyword evidence="4" id="KW-0732">Signal</keyword>
<dbReference type="InterPro" id="IPR029063">
    <property type="entry name" value="SAM-dependent_MTases_sf"/>
</dbReference>
<dbReference type="CDD" id="cd02440">
    <property type="entry name" value="AdoMet_MTases"/>
    <property type="match status" value="1"/>
</dbReference>
<dbReference type="Pfam" id="PF13649">
    <property type="entry name" value="Methyltransf_25"/>
    <property type="match status" value="1"/>
</dbReference>
<organism evidence="6 7">
    <name type="scientific">Zwartia hollandica</name>
    <dbReference type="NCBI Taxonomy" id="324606"/>
    <lineage>
        <taxon>Bacteria</taxon>
        <taxon>Pseudomonadati</taxon>
        <taxon>Pseudomonadota</taxon>
        <taxon>Betaproteobacteria</taxon>
        <taxon>Burkholderiales</taxon>
        <taxon>Alcaligenaceae</taxon>
        <taxon>Zwartia</taxon>
    </lineage>
</organism>
<dbReference type="InterPro" id="IPR026170">
    <property type="entry name" value="FAM173A/B"/>
</dbReference>
<keyword evidence="2" id="KW-0808">Transferase</keyword>
<evidence type="ECO:0000256" key="3">
    <source>
        <dbReference type="ARBA" id="ARBA00022691"/>
    </source>
</evidence>
<evidence type="ECO:0000259" key="5">
    <source>
        <dbReference type="Pfam" id="PF13649"/>
    </source>
</evidence>
<evidence type="ECO:0000256" key="4">
    <source>
        <dbReference type="SAM" id="SignalP"/>
    </source>
</evidence>
<dbReference type="PANTHER" id="PTHR13610:SF11">
    <property type="entry name" value="METHYLTRANSFERASE DOMAIN-CONTAINING PROTEIN"/>
    <property type="match status" value="1"/>
</dbReference>
<dbReference type="EMBL" id="JAHXRI010000006">
    <property type="protein sequence ID" value="MBZ1350494.1"/>
    <property type="molecule type" value="Genomic_DNA"/>
</dbReference>
<dbReference type="RefSeq" id="WP_259660870.1">
    <property type="nucleotide sequence ID" value="NZ_JAHXRI010000006.1"/>
</dbReference>
<evidence type="ECO:0000313" key="7">
    <source>
        <dbReference type="Proteomes" id="UP000739565"/>
    </source>
</evidence>
<protein>
    <submittedName>
        <fullName evidence="6">Methyltransferase domain-containing protein</fullName>
    </submittedName>
</protein>
<proteinExistence type="predicted"/>
<feature type="signal peptide" evidence="4">
    <location>
        <begin position="1"/>
        <end position="23"/>
    </location>
</feature>
<dbReference type="PANTHER" id="PTHR13610">
    <property type="entry name" value="METHYLTRANSFERASE DOMAIN-CONTAINING PROTEIN"/>
    <property type="match status" value="1"/>
</dbReference>
<accession>A0A953T784</accession>
<comment type="caution">
    <text evidence="6">The sequence shown here is derived from an EMBL/GenBank/DDBJ whole genome shotgun (WGS) entry which is preliminary data.</text>
</comment>
<name>A0A953T784_9BURK</name>
<keyword evidence="3" id="KW-0949">S-adenosyl-L-methionine</keyword>
<feature type="chain" id="PRO_5037491167" evidence="4">
    <location>
        <begin position="24"/>
        <end position="275"/>
    </location>
</feature>
<evidence type="ECO:0000256" key="1">
    <source>
        <dbReference type="ARBA" id="ARBA00022603"/>
    </source>
</evidence>
<dbReference type="GO" id="GO:0016279">
    <property type="term" value="F:protein-lysine N-methyltransferase activity"/>
    <property type="evidence" value="ECO:0007669"/>
    <property type="project" value="InterPro"/>
</dbReference>
<dbReference type="AlphaFoldDB" id="A0A953T784"/>
<gene>
    <name evidence="6" type="ORF">KZZ10_07525</name>
</gene>
<evidence type="ECO:0000313" key="6">
    <source>
        <dbReference type="EMBL" id="MBZ1350494.1"/>
    </source>
</evidence>